<organism evidence="1 2">
    <name type="scientific">Brachionus plicatilis</name>
    <name type="common">Marine rotifer</name>
    <name type="synonym">Brachionus muelleri</name>
    <dbReference type="NCBI Taxonomy" id="10195"/>
    <lineage>
        <taxon>Eukaryota</taxon>
        <taxon>Metazoa</taxon>
        <taxon>Spiralia</taxon>
        <taxon>Gnathifera</taxon>
        <taxon>Rotifera</taxon>
        <taxon>Eurotatoria</taxon>
        <taxon>Monogononta</taxon>
        <taxon>Pseudotrocha</taxon>
        <taxon>Ploima</taxon>
        <taxon>Brachionidae</taxon>
        <taxon>Brachionus</taxon>
    </lineage>
</organism>
<dbReference type="Proteomes" id="UP000276133">
    <property type="component" value="Unassembled WGS sequence"/>
</dbReference>
<keyword evidence="2" id="KW-1185">Reference proteome</keyword>
<gene>
    <name evidence="1" type="ORF">BpHYR1_048006</name>
</gene>
<proteinExistence type="predicted"/>
<protein>
    <submittedName>
        <fullName evidence="1">Uncharacterized protein</fullName>
    </submittedName>
</protein>
<dbReference type="EMBL" id="REGN01000060">
    <property type="protein sequence ID" value="RNA44744.1"/>
    <property type="molecule type" value="Genomic_DNA"/>
</dbReference>
<sequence length="203" mass="23792">MNNYLNYLSSNISIDHMCSIKCLRKILSIVFQHAGLINTTKIFSFLSTALTEIRKNSNPELIDNVIGCVYELSNNFHHDFLFEVLKFGEEIGLKLIEICEFLNTGVNSKEIVLKFLILQINLRKNTEKTDFKINSLWTEIVKSAYEWSKEETFTNIRQQLASISTHVARTLLFDPFTRRLEVNDQFKISIQFEDRLTYYIYVI</sequence>
<name>A0A3M7T9G5_BRAPC</name>
<reference evidence="1 2" key="1">
    <citation type="journal article" date="2018" name="Sci. Rep.">
        <title>Genomic signatures of local adaptation to the degree of environmental predictability in rotifers.</title>
        <authorList>
            <person name="Franch-Gras L."/>
            <person name="Hahn C."/>
            <person name="Garcia-Roger E.M."/>
            <person name="Carmona M.J."/>
            <person name="Serra M."/>
            <person name="Gomez A."/>
        </authorList>
    </citation>
    <scope>NUCLEOTIDE SEQUENCE [LARGE SCALE GENOMIC DNA]</scope>
    <source>
        <strain evidence="1">HYR1</strain>
    </source>
</reference>
<accession>A0A3M7T9G5</accession>
<comment type="caution">
    <text evidence="1">The sequence shown here is derived from an EMBL/GenBank/DDBJ whole genome shotgun (WGS) entry which is preliminary data.</text>
</comment>
<dbReference type="AlphaFoldDB" id="A0A3M7T9G5"/>
<evidence type="ECO:0000313" key="2">
    <source>
        <dbReference type="Proteomes" id="UP000276133"/>
    </source>
</evidence>
<evidence type="ECO:0000313" key="1">
    <source>
        <dbReference type="EMBL" id="RNA44744.1"/>
    </source>
</evidence>